<protein>
    <submittedName>
        <fullName evidence="1">Uncharacterized protein</fullName>
    </submittedName>
</protein>
<dbReference type="EMBL" id="JBJKFK010001989">
    <property type="protein sequence ID" value="KAL3311844.1"/>
    <property type="molecule type" value="Genomic_DNA"/>
</dbReference>
<dbReference type="Proteomes" id="UP001626550">
    <property type="component" value="Unassembled WGS sequence"/>
</dbReference>
<accession>A0ABD2PX48</accession>
<reference evidence="1 2" key="1">
    <citation type="submission" date="2024-11" db="EMBL/GenBank/DDBJ databases">
        <title>Adaptive evolution of stress response genes in parasites aligns with host niche diversity.</title>
        <authorList>
            <person name="Hahn C."/>
            <person name="Resl P."/>
        </authorList>
    </citation>
    <scope>NUCLEOTIDE SEQUENCE [LARGE SCALE GENOMIC DNA]</scope>
    <source>
        <strain evidence="1">EGGRZ-B1_66</strain>
        <tissue evidence="1">Body</tissue>
    </source>
</reference>
<comment type="caution">
    <text evidence="1">The sequence shown here is derived from an EMBL/GenBank/DDBJ whole genome shotgun (WGS) entry which is preliminary data.</text>
</comment>
<dbReference type="AlphaFoldDB" id="A0ABD2PX48"/>
<evidence type="ECO:0000313" key="1">
    <source>
        <dbReference type="EMBL" id="KAL3311844.1"/>
    </source>
</evidence>
<evidence type="ECO:0000313" key="2">
    <source>
        <dbReference type="Proteomes" id="UP001626550"/>
    </source>
</evidence>
<proteinExistence type="predicted"/>
<organism evidence="1 2">
    <name type="scientific">Cichlidogyrus casuarinus</name>
    <dbReference type="NCBI Taxonomy" id="1844966"/>
    <lineage>
        <taxon>Eukaryota</taxon>
        <taxon>Metazoa</taxon>
        <taxon>Spiralia</taxon>
        <taxon>Lophotrochozoa</taxon>
        <taxon>Platyhelminthes</taxon>
        <taxon>Monogenea</taxon>
        <taxon>Monopisthocotylea</taxon>
        <taxon>Dactylogyridea</taxon>
        <taxon>Ancyrocephalidae</taxon>
        <taxon>Cichlidogyrus</taxon>
    </lineage>
</organism>
<feature type="non-terminal residue" evidence="1">
    <location>
        <position position="1"/>
    </location>
</feature>
<sequence>RSPIQLTTVRLPSAAKVQTKRKNVRCCHIEQYARVSDKIVDQQTYRTDMDDAVTSPPIFDSIFISDCDDEAEEVEELIVPHQVIRRQIPSLRLRLPTDLPCSVSNIVDDESCSCVNSNPGGRPGISLSFTGKLSQKSGILTMPKQLSRRLATASKVVSKPPKQLQRAKQPEDRGLVEESESCLSAWSTITRENDILRATKNGYRQATETALELLKFEIAGVRKSSPMTNCSTLPSSRFEPGLVMWSRLANASRTAMK</sequence>
<name>A0ABD2PX48_9PLAT</name>
<keyword evidence="2" id="KW-1185">Reference proteome</keyword>
<gene>
    <name evidence="1" type="ORF">Ciccas_009572</name>
</gene>